<dbReference type="Proteomes" id="UP000198859">
    <property type="component" value="Chromosome I"/>
</dbReference>
<dbReference type="SUPFAM" id="SSF51219">
    <property type="entry name" value="TRAP-like"/>
    <property type="match status" value="1"/>
</dbReference>
<keyword evidence="5" id="KW-1185">Reference proteome</keyword>
<keyword evidence="3" id="KW-1133">Transmembrane helix</keyword>
<dbReference type="InterPro" id="IPR016031">
    <property type="entry name" value="Trp_RNA-bd_attenuator-like_dom"/>
</dbReference>
<dbReference type="OrthoDB" id="186343at2"/>
<evidence type="ECO:0000313" key="5">
    <source>
        <dbReference type="Proteomes" id="UP000198859"/>
    </source>
</evidence>
<evidence type="ECO:0000256" key="2">
    <source>
        <dbReference type="SAM" id="MobiDB-lite"/>
    </source>
</evidence>
<evidence type="ECO:0000256" key="1">
    <source>
        <dbReference type="SAM" id="Coils"/>
    </source>
</evidence>
<gene>
    <name evidence="4" type="ORF">SAMN04488570_1313</name>
</gene>
<feature type="coiled-coil region" evidence="1">
    <location>
        <begin position="42"/>
        <end position="69"/>
    </location>
</feature>
<dbReference type="Gene3D" id="3.60.160.10">
    <property type="entry name" value="Mitochondrial biogenesis AIM24"/>
    <property type="match status" value="1"/>
</dbReference>
<organism evidence="4 5">
    <name type="scientific">Nocardioides scoriae</name>
    <dbReference type="NCBI Taxonomy" id="642780"/>
    <lineage>
        <taxon>Bacteria</taxon>
        <taxon>Bacillati</taxon>
        <taxon>Actinomycetota</taxon>
        <taxon>Actinomycetes</taxon>
        <taxon>Propionibacteriales</taxon>
        <taxon>Nocardioidaceae</taxon>
        <taxon>Nocardioides</taxon>
    </lineage>
</organism>
<keyword evidence="3" id="KW-0472">Membrane</keyword>
<dbReference type="AlphaFoldDB" id="A0A1H1Q5H0"/>
<dbReference type="STRING" id="642780.SAMN04488570_1313"/>
<dbReference type="RefSeq" id="WP_091727474.1">
    <property type="nucleotide sequence ID" value="NZ_LT629757.1"/>
</dbReference>
<reference evidence="5" key="1">
    <citation type="submission" date="2016-10" db="EMBL/GenBank/DDBJ databases">
        <authorList>
            <person name="Varghese N."/>
            <person name="Submissions S."/>
        </authorList>
    </citation>
    <scope>NUCLEOTIDE SEQUENCE [LARGE SCALE GENOMIC DNA]</scope>
    <source>
        <strain evidence="5">DSM 22127</strain>
    </source>
</reference>
<sequence length="501" mass="55044">MRLLSSIFGFALRKAGLFVALLLSLFLVLLLMSALVPALREAEAGRDRLVQVVEERRSLERELTIQRTEVGAARNATVQRVRASAEQTFETTRREVVDGKSEVSDKQGQRDDACGFFASLPERLPVGPNPCATAQAILDEADAALKTAEATRDEAQARLGTLRDGKLTSTEKLDRLGEQSDRPDLERRLDSTESDLARTRAEERSLRADENSWSGRVVSLWAGSWKWLAMAAALAILLPGLLRLLSYFVLMPLVARAGAPIELEDESDHGSARISTSPAVRTLSARLGAGEALSVRSEHVRSVPGRVGSRLLYSPRSPFISFAAGLYGLSHVIGERDGTPVTLAAPNDSDSYLMRIDFERHPGLVMYPKHVVGVIGSPRLTKRWRWGIQALATGQVRYVMFAGTGSLIVQGSGDVVSVVPDGGPTRMDQHLVMGFDSRTSIRVRRTESRWGYLWGKTDLVVDEFTGPHPFFWQKSSAERPSNPVARTFNTFFSAIGKLLGF</sequence>
<keyword evidence="3" id="KW-0812">Transmembrane</keyword>
<feature type="region of interest" description="Disordered" evidence="2">
    <location>
        <begin position="170"/>
        <end position="205"/>
    </location>
</feature>
<keyword evidence="1" id="KW-0175">Coiled coil</keyword>
<evidence type="ECO:0000256" key="3">
    <source>
        <dbReference type="SAM" id="Phobius"/>
    </source>
</evidence>
<accession>A0A1H1Q5H0</accession>
<name>A0A1H1Q5H0_9ACTN</name>
<feature type="transmembrane region" description="Helical" evidence="3">
    <location>
        <begin position="227"/>
        <end position="250"/>
    </location>
</feature>
<proteinExistence type="predicted"/>
<dbReference type="EMBL" id="LT629757">
    <property type="protein sequence ID" value="SDS18239.1"/>
    <property type="molecule type" value="Genomic_DNA"/>
</dbReference>
<evidence type="ECO:0000313" key="4">
    <source>
        <dbReference type="EMBL" id="SDS18239.1"/>
    </source>
</evidence>
<protein>
    <submittedName>
        <fullName evidence="4">Uncharacterized protein</fullName>
    </submittedName>
</protein>
<dbReference type="InterPro" id="IPR036983">
    <property type="entry name" value="AIM24_sf"/>
</dbReference>